<evidence type="ECO:0000313" key="2">
    <source>
        <dbReference type="Proteomes" id="UP000652198"/>
    </source>
</evidence>
<keyword evidence="2" id="KW-1185">Reference proteome</keyword>
<sequence length="67" mass="7507">MIDRLDLVDAARQFGTAKHRFDSSGELTVAGPALEEGAGNGIHSNILRLSPRREGTIDDWREWRPFT</sequence>
<organism evidence="1 2">
    <name type="scientific">Paraburkholderia solitsugae</name>
    <dbReference type="NCBI Taxonomy" id="2675748"/>
    <lineage>
        <taxon>Bacteria</taxon>
        <taxon>Pseudomonadati</taxon>
        <taxon>Pseudomonadota</taxon>
        <taxon>Betaproteobacteria</taxon>
        <taxon>Burkholderiales</taxon>
        <taxon>Burkholderiaceae</taxon>
        <taxon>Paraburkholderia</taxon>
    </lineage>
</organism>
<reference evidence="1 2" key="1">
    <citation type="submission" date="2019-11" db="EMBL/GenBank/DDBJ databases">
        <title>Metabolism of dissolved organic matter in forest soils.</title>
        <authorList>
            <person name="Cyle K.T."/>
            <person name="Wilhelm R.C."/>
            <person name="Martinez C.E."/>
        </authorList>
    </citation>
    <scope>NUCLEOTIDE SEQUENCE [LARGE SCALE GENOMIC DNA]</scope>
    <source>
        <strain evidence="1 2">1N</strain>
    </source>
</reference>
<dbReference type="RefSeq" id="WP_172309236.1">
    <property type="nucleotide sequence ID" value="NZ_WOEY01000018.1"/>
</dbReference>
<comment type="caution">
    <text evidence="1">The sequence shown here is derived from an EMBL/GenBank/DDBJ whole genome shotgun (WGS) entry which is preliminary data.</text>
</comment>
<accession>A0ABX2BKZ1</accession>
<proteinExistence type="predicted"/>
<protein>
    <submittedName>
        <fullName evidence="1">Uncharacterized protein</fullName>
    </submittedName>
</protein>
<gene>
    <name evidence="1" type="ORF">GNZ12_04605</name>
</gene>
<dbReference type="EMBL" id="WOEY01000018">
    <property type="protein sequence ID" value="NPT40601.1"/>
    <property type="molecule type" value="Genomic_DNA"/>
</dbReference>
<name>A0ABX2BKZ1_9BURK</name>
<evidence type="ECO:0000313" key="1">
    <source>
        <dbReference type="EMBL" id="NPT40601.1"/>
    </source>
</evidence>
<dbReference type="Proteomes" id="UP000652198">
    <property type="component" value="Unassembled WGS sequence"/>
</dbReference>